<name>A0A1I5RHJ1_9FIRM</name>
<protein>
    <submittedName>
        <fullName evidence="1">Uncharacterized protein</fullName>
    </submittedName>
</protein>
<organism evidence="1 2">
    <name type="scientific">Butyrivibrio proteoclasticus</name>
    <dbReference type="NCBI Taxonomy" id="43305"/>
    <lineage>
        <taxon>Bacteria</taxon>
        <taxon>Bacillati</taxon>
        <taxon>Bacillota</taxon>
        <taxon>Clostridia</taxon>
        <taxon>Lachnospirales</taxon>
        <taxon>Lachnospiraceae</taxon>
        <taxon>Butyrivibrio</taxon>
    </lineage>
</organism>
<accession>A0A1I5RHJ1</accession>
<evidence type="ECO:0000313" key="2">
    <source>
        <dbReference type="Proteomes" id="UP000182624"/>
    </source>
</evidence>
<dbReference type="EMBL" id="FOXO01000004">
    <property type="protein sequence ID" value="SFP57797.1"/>
    <property type="molecule type" value="Genomic_DNA"/>
</dbReference>
<dbReference type="AlphaFoldDB" id="A0A1I5RHJ1"/>
<dbReference type="RefSeq" id="WP_022776056.1">
    <property type="nucleotide sequence ID" value="NZ_FOXO01000004.1"/>
</dbReference>
<evidence type="ECO:0000313" key="1">
    <source>
        <dbReference type="EMBL" id="SFP57797.1"/>
    </source>
</evidence>
<proteinExistence type="predicted"/>
<reference evidence="2" key="1">
    <citation type="submission" date="2016-10" db="EMBL/GenBank/DDBJ databases">
        <authorList>
            <person name="Varghese N."/>
            <person name="Submissions S."/>
        </authorList>
    </citation>
    <scope>NUCLEOTIDE SEQUENCE [LARGE SCALE GENOMIC DNA]</scope>
    <source>
        <strain evidence="2">P18</strain>
    </source>
</reference>
<gene>
    <name evidence="1" type="ORF">SAMN04487928_10422</name>
</gene>
<sequence>MDSRFKQLLEMAKVYRMPGDRVIRYIYIPEFFNLFRRKSK</sequence>
<keyword evidence="2" id="KW-1185">Reference proteome</keyword>
<dbReference type="Proteomes" id="UP000182624">
    <property type="component" value="Unassembled WGS sequence"/>
</dbReference>